<evidence type="ECO:0000256" key="1">
    <source>
        <dbReference type="SAM" id="SignalP"/>
    </source>
</evidence>
<evidence type="ECO:0000313" key="3">
    <source>
        <dbReference type="Proteomes" id="UP000249547"/>
    </source>
</evidence>
<sequence>MKKNVLFLCAALVAIFMSVQPATASTTKPLPVSKQANFFAYLTGPTTVSKSGGNYSFTAYGLPTNPLSSVWIFGDPLRNEQFMAFPDASGTETLTVDGSVFGTLLGSQYVWIVDENGNTIASLYVYVTP</sequence>
<dbReference type="OrthoDB" id="6305173at2"/>
<reference evidence="2 3" key="1">
    <citation type="submission" date="2018-06" db="EMBL/GenBank/DDBJ databases">
        <title>Genomic Encyclopedia of Archaeal and Bacterial Type Strains, Phase II (KMG-II): from individual species to whole genera.</title>
        <authorList>
            <person name="Goeker M."/>
        </authorList>
    </citation>
    <scope>NUCLEOTIDE SEQUENCE [LARGE SCALE GENOMIC DNA]</scope>
    <source>
        <strain evidence="2 3">DSM 23857</strain>
    </source>
</reference>
<proteinExistence type="predicted"/>
<protein>
    <submittedName>
        <fullName evidence="2">Uncharacterized protein</fullName>
    </submittedName>
</protein>
<dbReference type="EMBL" id="QLLL01000008">
    <property type="protein sequence ID" value="RAJ00405.1"/>
    <property type="molecule type" value="Genomic_DNA"/>
</dbReference>
<dbReference type="AlphaFoldDB" id="A0A327Q8Z3"/>
<gene>
    <name evidence="2" type="ORF">LX64_04110</name>
</gene>
<name>A0A327Q8Z3_9BACT</name>
<keyword evidence="1" id="KW-0732">Signal</keyword>
<dbReference type="Proteomes" id="UP000249547">
    <property type="component" value="Unassembled WGS sequence"/>
</dbReference>
<accession>A0A327Q8Z3</accession>
<feature type="signal peptide" evidence="1">
    <location>
        <begin position="1"/>
        <end position="24"/>
    </location>
</feature>
<comment type="caution">
    <text evidence="2">The sequence shown here is derived from an EMBL/GenBank/DDBJ whole genome shotgun (WGS) entry which is preliminary data.</text>
</comment>
<dbReference type="RefSeq" id="WP_111599522.1">
    <property type="nucleotide sequence ID" value="NZ_QLLL01000008.1"/>
</dbReference>
<evidence type="ECO:0000313" key="2">
    <source>
        <dbReference type="EMBL" id="RAJ00405.1"/>
    </source>
</evidence>
<keyword evidence="3" id="KW-1185">Reference proteome</keyword>
<organism evidence="2 3">
    <name type="scientific">Chitinophaga skermanii</name>
    <dbReference type="NCBI Taxonomy" id="331697"/>
    <lineage>
        <taxon>Bacteria</taxon>
        <taxon>Pseudomonadati</taxon>
        <taxon>Bacteroidota</taxon>
        <taxon>Chitinophagia</taxon>
        <taxon>Chitinophagales</taxon>
        <taxon>Chitinophagaceae</taxon>
        <taxon>Chitinophaga</taxon>
    </lineage>
</organism>
<feature type="chain" id="PRO_5016276245" evidence="1">
    <location>
        <begin position="25"/>
        <end position="129"/>
    </location>
</feature>